<dbReference type="GO" id="GO:0000160">
    <property type="term" value="P:phosphorelay signal transduction system"/>
    <property type="evidence" value="ECO:0007669"/>
    <property type="project" value="InterPro"/>
</dbReference>
<dbReference type="PANTHER" id="PTHR44591:SF25">
    <property type="entry name" value="CHEMOTAXIS TWO-COMPONENT RESPONSE REGULATOR"/>
    <property type="match status" value="1"/>
</dbReference>
<dbReference type="PANTHER" id="PTHR44591">
    <property type="entry name" value="STRESS RESPONSE REGULATOR PROTEIN 1"/>
    <property type="match status" value="1"/>
</dbReference>
<protein>
    <submittedName>
        <fullName evidence="4">FixJ family two-component response regulator</fullName>
    </submittedName>
</protein>
<name>A0A7W7KAN0_9SPHN</name>
<feature type="modified residue" description="4-aspartylphosphate" evidence="2">
    <location>
        <position position="66"/>
    </location>
</feature>
<dbReference type="PROSITE" id="PS50110">
    <property type="entry name" value="RESPONSE_REGULATORY"/>
    <property type="match status" value="1"/>
</dbReference>
<evidence type="ECO:0000259" key="3">
    <source>
        <dbReference type="PROSITE" id="PS50110"/>
    </source>
</evidence>
<dbReference type="InterPro" id="IPR001789">
    <property type="entry name" value="Sig_transdc_resp-reg_receiver"/>
</dbReference>
<proteinExistence type="predicted"/>
<evidence type="ECO:0000256" key="2">
    <source>
        <dbReference type="PROSITE-ProRule" id="PRU00169"/>
    </source>
</evidence>
<evidence type="ECO:0000313" key="5">
    <source>
        <dbReference type="Proteomes" id="UP000555448"/>
    </source>
</evidence>
<gene>
    <name evidence="4" type="ORF">HNO88_002629</name>
</gene>
<dbReference type="InterPro" id="IPR050595">
    <property type="entry name" value="Bact_response_regulator"/>
</dbReference>
<evidence type="ECO:0000313" key="4">
    <source>
        <dbReference type="EMBL" id="MBB4859300.1"/>
    </source>
</evidence>
<reference evidence="4 5" key="1">
    <citation type="submission" date="2020-08" db="EMBL/GenBank/DDBJ databases">
        <title>Functional genomics of gut bacteria from endangered species of beetles.</title>
        <authorList>
            <person name="Carlos-Shanley C."/>
        </authorList>
    </citation>
    <scope>NUCLEOTIDE SEQUENCE [LARGE SCALE GENOMIC DNA]</scope>
    <source>
        <strain evidence="4 5">S00245</strain>
    </source>
</reference>
<evidence type="ECO:0000256" key="1">
    <source>
        <dbReference type="ARBA" id="ARBA00022553"/>
    </source>
</evidence>
<keyword evidence="5" id="KW-1185">Reference proteome</keyword>
<organism evidence="4 5">
    <name type="scientific">Novosphingobium chloroacetimidivorans</name>
    <dbReference type="NCBI Taxonomy" id="1428314"/>
    <lineage>
        <taxon>Bacteria</taxon>
        <taxon>Pseudomonadati</taxon>
        <taxon>Pseudomonadota</taxon>
        <taxon>Alphaproteobacteria</taxon>
        <taxon>Sphingomonadales</taxon>
        <taxon>Sphingomonadaceae</taxon>
        <taxon>Novosphingobium</taxon>
    </lineage>
</organism>
<keyword evidence="1 2" id="KW-0597">Phosphoprotein</keyword>
<sequence length="138" mass="15259">MSRFPFFEEHSLQRSHLIAVVDDDAGMCDAIAELLEVLDFDSDRFSSAEAFLDALAQRSFDCLISDIRMPGMDGLELGRRTAILAPDMPVILVSSMSDEHVRSRASRVGAVAFLRKPLDADQLHVEVERALRGAGTRP</sequence>
<dbReference type="Proteomes" id="UP000555448">
    <property type="component" value="Unassembled WGS sequence"/>
</dbReference>
<dbReference type="SMART" id="SM00448">
    <property type="entry name" value="REC"/>
    <property type="match status" value="1"/>
</dbReference>
<dbReference type="AlphaFoldDB" id="A0A7W7KAN0"/>
<dbReference type="EMBL" id="JACHLR010000010">
    <property type="protein sequence ID" value="MBB4859300.1"/>
    <property type="molecule type" value="Genomic_DNA"/>
</dbReference>
<accession>A0A7W7KAN0</accession>
<dbReference type="SUPFAM" id="SSF52172">
    <property type="entry name" value="CheY-like"/>
    <property type="match status" value="1"/>
</dbReference>
<dbReference type="Gene3D" id="3.40.50.2300">
    <property type="match status" value="1"/>
</dbReference>
<feature type="domain" description="Response regulatory" evidence="3">
    <location>
        <begin position="17"/>
        <end position="131"/>
    </location>
</feature>
<comment type="caution">
    <text evidence="4">The sequence shown here is derived from an EMBL/GenBank/DDBJ whole genome shotgun (WGS) entry which is preliminary data.</text>
</comment>
<dbReference type="RefSeq" id="WP_221420002.1">
    <property type="nucleotide sequence ID" value="NZ_JACHLR010000010.1"/>
</dbReference>
<dbReference type="Pfam" id="PF00072">
    <property type="entry name" value="Response_reg"/>
    <property type="match status" value="1"/>
</dbReference>
<dbReference type="InterPro" id="IPR011006">
    <property type="entry name" value="CheY-like_superfamily"/>
</dbReference>